<organism evidence="2">
    <name type="scientific">Chionochloa pallens</name>
    <dbReference type="NCBI Taxonomy" id="177108"/>
    <lineage>
        <taxon>Eukaryota</taxon>
        <taxon>Viridiplantae</taxon>
        <taxon>Streptophyta</taxon>
        <taxon>Embryophyta</taxon>
        <taxon>Tracheophyta</taxon>
        <taxon>Spermatophyta</taxon>
        <taxon>Magnoliopsida</taxon>
        <taxon>Liliopsida</taxon>
        <taxon>Poales</taxon>
        <taxon>Poaceae</taxon>
        <taxon>PACMAD clade</taxon>
        <taxon>Danthonioideae</taxon>
        <taxon>Danthonieae</taxon>
        <taxon>Chionochloa</taxon>
    </lineage>
</organism>
<name>A0A6C0T709_9POAL</name>
<feature type="region of interest" description="Disordered" evidence="1">
    <location>
        <begin position="1"/>
        <end position="43"/>
    </location>
</feature>
<feature type="compositionally biased region" description="Basic and acidic residues" evidence="1">
    <location>
        <begin position="17"/>
        <end position="43"/>
    </location>
</feature>
<reference evidence="2" key="1">
    <citation type="submission" date="2019-06" db="EMBL/GenBank/DDBJ databases">
        <authorList>
            <person name="Kulshrestha S."/>
            <person name="Jameson P."/>
        </authorList>
    </citation>
    <scope>NUCLEOTIDE SEQUENCE</scope>
</reference>
<evidence type="ECO:0000256" key="1">
    <source>
        <dbReference type="SAM" id="MobiDB-lite"/>
    </source>
</evidence>
<accession>A0A6C0T709</accession>
<sequence>MRPIKGTPSAAAVNKRKREDSKPKVVSKEEEADLKAREAARKRVEDREKPLMGLYRSY</sequence>
<protein>
    <submittedName>
        <fullName evidence="2">Nucleic acid-binding protein</fullName>
    </submittedName>
</protein>
<dbReference type="EMBL" id="MN106005">
    <property type="protein sequence ID" value="QIA97570.1"/>
    <property type="molecule type" value="mRNA"/>
</dbReference>
<dbReference type="AlphaFoldDB" id="A0A6C0T709"/>
<proteinExistence type="evidence at transcript level"/>
<evidence type="ECO:0000313" key="2">
    <source>
        <dbReference type="EMBL" id="QIA97570.1"/>
    </source>
</evidence>